<dbReference type="GO" id="GO:0004601">
    <property type="term" value="F:peroxidase activity"/>
    <property type="evidence" value="ECO:0007669"/>
    <property type="project" value="InterPro"/>
</dbReference>
<dbReference type="InterPro" id="IPR026444">
    <property type="entry name" value="Secre_tail"/>
</dbReference>
<protein>
    <submittedName>
        <fullName evidence="4">Putative secreted protein (Por secretion system target)</fullName>
    </submittedName>
</protein>
<evidence type="ECO:0000256" key="2">
    <source>
        <dbReference type="SAM" id="SignalP"/>
    </source>
</evidence>
<accession>A0A420DMG3</accession>
<comment type="caution">
    <text evidence="4">The sequence shown here is derived from an EMBL/GenBank/DDBJ whole genome shotgun (WGS) entry which is preliminary data.</text>
</comment>
<dbReference type="CDD" id="cd03398">
    <property type="entry name" value="PAP2_haloperoxidase"/>
    <property type="match status" value="1"/>
</dbReference>
<evidence type="ECO:0000256" key="1">
    <source>
        <dbReference type="ARBA" id="ARBA00022729"/>
    </source>
</evidence>
<dbReference type="InterPro" id="IPR052559">
    <property type="entry name" value="V-haloperoxidase"/>
</dbReference>
<name>A0A420DMG3_9FLAO</name>
<dbReference type="SUPFAM" id="SSF48317">
    <property type="entry name" value="Acid phosphatase/Vanadium-dependent haloperoxidase"/>
    <property type="match status" value="1"/>
</dbReference>
<dbReference type="Pfam" id="PF18962">
    <property type="entry name" value="Por_Secre_tail"/>
    <property type="match status" value="1"/>
</dbReference>
<dbReference type="NCBIfam" id="TIGR04183">
    <property type="entry name" value="Por_Secre_tail"/>
    <property type="match status" value="1"/>
</dbReference>
<organism evidence="4 5">
    <name type="scientific">Ichthyenterobacterium magnum</name>
    <dbReference type="NCBI Taxonomy" id="1230530"/>
    <lineage>
        <taxon>Bacteria</taxon>
        <taxon>Pseudomonadati</taxon>
        <taxon>Bacteroidota</taxon>
        <taxon>Flavobacteriia</taxon>
        <taxon>Flavobacteriales</taxon>
        <taxon>Flavobacteriaceae</taxon>
        <taxon>Ichthyenterobacterium</taxon>
    </lineage>
</organism>
<dbReference type="InterPro" id="IPR036938">
    <property type="entry name" value="PAP2/HPO_sf"/>
</dbReference>
<evidence type="ECO:0000313" key="4">
    <source>
        <dbReference type="EMBL" id="RKE95349.1"/>
    </source>
</evidence>
<dbReference type="PANTHER" id="PTHR34599:SF2">
    <property type="entry name" value="TRAF-TYPE DOMAIN-CONTAINING PROTEIN"/>
    <property type="match status" value="1"/>
</dbReference>
<sequence>MKKITFLFVLLITFSFNTNGQHSVAREWNDVLLDAIRSDYARPTVHARNLFHTSVLMYDAWAIFDTQATTVFLGKNFNGYTCNFSGITIPVSAQDKDDARHEIISYAMYRLLNYRFSNSPGGLSVLQSFEDQLTSYGYDKNFTSIDYSSGSYAALGNYLASEMIVFGNQDKSNDQNDYANIYYTPSNTPLILELYQDNGSIDPNVWQPLAFDTFVDQSGNVFPSDTPAFLSPEWGEVSPFCLKNEDLQVLNNGFDCYVYNNPGPPVYIQNSNNEDGIDDPYKWHFALVIAWSSHLDPNNANDIMIDISPGAIGNFDINNFPETFEEYKTFYDFAAGGDASTGHNINPSTGLAYTPQMVKRSDYARVLAEFWADGPDSETPPGHWFTIMNYVSDHPDVVKKMGGQGPLLDDLQWDVKSYLTLGGAMHDSAINTWGIKGYYDFIRPISAIRYMASKGQSTDNTTPEGIASYDPHGLPLIPGLIEIIEPGDPLAENAPENIGKIKTYAWKGPDFITDPDTDIAGVDWILGTHWWPYQRGTFVTPPFAGYVSGHSTFSRAASEVLTMLTGDPFFPGGMGTFDVVQNDFLVFEEGPSTNLTLQWATYRDASDQTSLSRIWGGIHPPIDDIRGRIIGEKIGIESFNLALEYFDDTLSTNPSVLENQISLFPIPFNNELQIANPKNEVLQLKLFSLEGKQVYNTLIDNSATTLNLATLQSGLYFAKILNAANEVVLVKKVIKN</sequence>
<dbReference type="InterPro" id="IPR016119">
    <property type="entry name" value="Br/Cl_peroxidase_C"/>
</dbReference>
<evidence type="ECO:0000313" key="5">
    <source>
        <dbReference type="Proteomes" id="UP000284892"/>
    </source>
</evidence>
<dbReference type="RefSeq" id="WP_120200662.1">
    <property type="nucleotide sequence ID" value="NZ_RAQJ01000002.1"/>
</dbReference>
<feature type="domain" description="Secretion system C-terminal sorting" evidence="3">
    <location>
        <begin position="663"/>
        <end position="734"/>
    </location>
</feature>
<reference evidence="4 5" key="1">
    <citation type="submission" date="2018-09" db="EMBL/GenBank/DDBJ databases">
        <title>Genomic Encyclopedia of Archaeal and Bacterial Type Strains, Phase II (KMG-II): from individual species to whole genera.</title>
        <authorList>
            <person name="Goeker M."/>
        </authorList>
    </citation>
    <scope>NUCLEOTIDE SEQUENCE [LARGE SCALE GENOMIC DNA]</scope>
    <source>
        <strain evidence="4 5">DSM 26283</strain>
    </source>
</reference>
<dbReference type="Gene3D" id="1.10.606.10">
    <property type="entry name" value="Vanadium-containing Chloroperoxidase, domain 2"/>
    <property type="match status" value="1"/>
</dbReference>
<dbReference type="Proteomes" id="UP000284892">
    <property type="component" value="Unassembled WGS sequence"/>
</dbReference>
<dbReference type="EMBL" id="RAQJ01000002">
    <property type="protein sequence ID" value="RKE95349.1"/>
    <property type="molecule type" value="Genomic_DNA"/>
</dbReference>
<dbReference type="AlphaFoldDB" id="A0A420DMG3"/>
<gene>
    <name evidence="4" type="ORF">BXY80_1536</name>
</gene>
<keyword evidence="5" id="KW-1185">Reference proteome</keyword>
<proteinExistence type="predicted"/>
<dbReference type="PANTHER" id="PTHR34599">
    <property type="entry name" value="PEROXIDASE-RELATED"/>
    <property type="match status" value="1"/>
</dbReference>
<keyword evidence="1 2" id="KW-0732">Signal</keyword>
<feature type="signal peptide" evidence="2">
    <location>
        <begin position="1"/>
        <end position="20"/>
    </location>
</feature>
<dbReference type="OrthoDB" id="9780455at2"/>
<evidence type="ECO:0000259" key="3">
    <source>
        <dbReference type="Pfam" id="PF18962"/>
    </source>
</evidence>
<feature type="chain" id="PRO_5019104650" evidence="2">
    <location>
        <begin position="21"/>
        <end position="736"/>
    </location>
</feature>